<dbReference type="CDD" id="cd03884">
    <property type="entry name" value="M20_bAS"/>
    <property type="match status" value="1"/>
</dbReference>
<keyword evidence="5" id="KW-1185">Reference proteome</keyword>
<evidence type="ECO:0000313" key="5">
    <source>
        <dbReference type="Proteomes" id="UP001597041"/>
    </source>
</evidence>
<dbReference type="PANTHER" id="PTHR32494">
    <property type="entry name" value="ALLANTOATE DEIMINASE-RELATED"/>
    <property type="match status" value="1"/>
</dbReference>
<dbReference type="Proteomes" id="UP001597041">
    <property type="component" value="Unassembled WGS sequence"/>
</dbReference>
<keyword evidence="2 4" id="KW-0378">Hydrolase</keyword>
<sequence>MKSNQERIEKHIQTLSQYTATPKEGTTRLTYSEEDLQARNYIKSQMKAYGLEIREDGLGNIFGKLEGEKKGAPSVIVGSHFDSVPHGGDYDGPAGVIAGLEIAALFQENKVKPAYPLEIIAMIEEEGSRFGGGLMGSRGIAGYLQKKDIEQLKDKDGISVPEAMKQIGLDPSLEVKRNPETIKAFLEMHIEQGPILEEEQLSVGVVESIVGLTQLEVTISGKAGHAGTTPMDRRSDALVAAANIIGKLPQIAIEEGEGTVTTVGRHQVFPDGANVIPDKVVFSVDIRSSKETHIKSVVQKVKDVIRAYESDGVQATVEQSLYMQPKELDQDIRSLLKTSADQLGTSYTNMHSGAGHDAMVLSDITDVGLIFVPSKDGLSHCPEEWTAIHELAAGIDVLYETALKLTEES</sequence>
<dbReference type="InterPro" id="IPR011650">
    <property type="entry name" value="Peptidase_M20_dimer"/>
</dbReference>
<dbReference type="Pfam" id="PF01546">
    <property type="entry name" value="Peptidase_M20"/>
    <property type="match status" value="1"/>
</dbReference>
<dbReference type="InterPro" id="IPR002933">
    <property type="entry name" value="Peptidase_M20"/>
</dbReference>
<dbReference type="NCBIfam" id="TIGR01879">
    <property type="entry name" value="hydantase"/>
    <property type="match status" value="1"/>
</dbReference>
<evidence type="ECO:0000256" key="1">
    <source>
        <dbReference type="ARBA" id="ARBA00006153"/>
    </source>
</evidence>
<dbReference type="PANTHER" id="PTHR32494:SF5">
    <property type="entry name" value="ALLANTOATE AMIDOHYDROLASE"/>
    <property type="match status" value="1"/>
</dbReference>
<dbReference type="RefSeq" id="WP_379592479.1">
    <property type="nucleotide sequence ID" value="NZ_JBHTKK010000014.1"/>
</dbReference>
<gene>
    <name evidence="4" type="ORF">ACFQ19_12295</name>
</gene>
<feature type="domain" description="Peptidase M20 dimerisation" evidence="3">
    <location>
        <begin position="211"/>
        <end position="308"/>
    </location>
</feature>
<comment type="caution">
    <text evidence="4">The sequence shown here is derived from an EMBL/GenBank/DDBJ whole genome shotgun (WGS) entry which is preliminary data.</text>
</comment>
<evidence type="ECO:0000256" key="2">
    <source>
        <dbReference type="ARBA" id="ARBA00022801"/>
    </source>
</evidence>
<dbReference type="Gene3D" id="3.30.70.360">
    <property type="match status" value="1"/>
</dbReference>
<dbReference type="NCBIfam" id="NF006771">
    <property type="entry name" value="PRK09290.1-5"/>
    <property type="match status" value="1"/>
</dbReference>
<comment type="similarity">
    <text evidence="1">Belongs to the peptidase M20 family.</text>
</comment>
<dbReference type="InterPro" id="IPR010158">
    <property type="entry name" value="Amidase_Cbmase"/>
</dbReference>
<evidence type="ECO:0000313" key="4">
    <source>
        <dbReference type="EMBL" id="MFD1066809.1"/>
    </source>
</evidence>
<evidence type="ECO:0000259" key="3">
    <source>
        <dbReference type="Pfam" id="PF07687"/>
    </source>
</evidence>
<protein>
    <submittedName>
        <fullName evidence="4">Zn-dependent hydrolase</fullName>
    </submittedName>
</protein>
<dbReference type="InterPro" id="IPR036264">
    <property type="entry name" value="Bact_exopeptidase_dim_dom"/>
</dbReference>
<organism evidence="4 5">
    <name type="scientific">Oceanobacillus locisalsi</name>
    <dbReference type="NCBI Taxonomy" id="546107"/>
    <lineage>
        <taxon>Bacteria</taxon>
        <taxon>Bacillati</taxon>
        <taxon>Bacillota</taxon>
        <taxon>Bacilli</taxon>
        <taxon>Bacillales</taxon>
        <taxon>Bacillaceae</taxon>
        <taxon>Oceanobacillus</taxon>
    </lineage>
</organism>
<proteinExistence type="inferred from homology"/>
<name>A0ABW3NIM1_9BACI</name>
<dbReference type="Pfam" id="PF07687">
    <property type="entry name" value="M20_dimer"/>
    <property type="match status" value="1"/>
</dbReference>
<accession>A0ABW3NIM1</accession>
<dbReference type="EMBL" id="JBHTKK010000014">
    <property type="protein sequence ID" value="MFD1066809.1"/>
    <property type="molecule type" value="Genomic_DNA"/>
</dbReference>
<dbReference type="SUPFAM" id="SSF53187">
    <property type="entry name" value="Zn-dependent exopeptidases"/>
    <property type="match status" value="1"/>
</dbReference>
<dbReference type="GO" id="GO:0016787">
    <property type="term" value="F:hydrolase activity"/>
    <property type="evidence" value="ECO:0007669"/>
    <property type="project" value="UniProtKB-KW"/>
</dbReference>
<dbReference type="PIRSF" id="PIRSF001235">
    <property type="entry name" value="Amidase_carbamoylase"/>
    <property type="match status" value="1"/>
</dbReference>
<reference evidence="5" key="1">
    <citation type="journal article" date="2019" name="Int. J. Syst. Evol. Microbiol.">
        <title>The Global Catalogue of Microorganisms (GCM) 10K type strain sequencing project: providing services to taxonomists for standard genome sequencing and annotation.</title>
        <authorList>
            <consortium name="The Broad Institute Genomics Platform"/>
            <consortium name="The Broad Institute Genome Sequencing Center for Infectious Disease"/>
            <person name="Wu L."/>
            <person name="Ma J."/>
        </authorList>
    </citation>
    <scope>NUCLEOTIDE SEQUENCE [LARGE SCALE GENOMIC DNA]</scope>
    <source>
        <strain evidence="5">CCUG 56608</strain>
    </source>
</reference>
<dbReference type="Gene3D" id="3.40.630.10">
    <property type="entry name" value="Zn peptidases"/>
    <property type="match status" value="1"/>
</dbReference>
<dbReference type="SUPFAM" id="SSF55031">
    <property type="entry name" value="Bacterial exopeptidase dimerisation domain"/>
    <property type="match status" value="1"/>
</dbReference>